<keyword evidence="1" id="KW-0472">Membrane</keyword>
<dbReference type="EMBL" id="JBBWWQ010000003">
    <property type="protein sequence ID" value="KAK8951366.1"/>
    <property type="molecule type" value="Genomic_DNA"/>
</dbReference>
<dbReference type="PANTHER" id="PTHR33625">
    <property type="entry name" value="OS08G0179900 PROTEIN"/>
    <property type="match status" value="1"/>
</dbReference>
<sequence>MGGGVIRAAAKAAVSGAFRSPFSHDAGRRIARQQVSSLAPTVEPGHFVPSLSAGHERAEAAAVSVTTHWPEFEFDEWEHAGGKEENIESVDIAPRLIFGPVPTLEEAEGATADLKDALEKVYFTPQHTLESNHKVIHSGESSTVSSVPNHAVQMCSLLQTREAQVVVSSLAADKNVWDAVMNNEKVVQLLTNPLPAFAEIHEQLAESVAENESADEFSPTVEAKETSGNSFLKKVQIKISQMVIGISEFVKDFFGISIGDSSSSNDKSGSSATDNTKAALGASFFAVAVGVICVILLKRI</sequence>
<organism evidence="2 3">
    <name type="scientific">Platanthera zijinensis</name>
    <dbReference type="NCBI Taxonomy" id="2320716"/>
    <lineage>
        <taxon>Eukaryota</taxon>
        <taxon>Viridiplantae</taxon>
        <taxon>Streptophyta</taxon>
        <taxon>Embryophyta</taxon>
        <taxon>Tracheophyta</taxon>
        <taxon>Spermatophyta</taxon>
        <taxon>Magnoliopsida</taxon>
        <taxon>Liliopsida</taxon>
        <taxon>Asparagales</taxon>
        <taxon>Orchidaceae</taxon>
        <taxon>Orchidoideae</taxon>
        <taxon>Orchideae</taxon>
        <taxon>Orchidinae</taxon>
        <taxon>Platanthera</taxon>
    </lineage>
</organism>
<dbReference type="AlphaFoldDB" id="A0AAP0BW59"/>
<evidence type="ECO:0000256" key="1">
    <source>
        <dbReference type="SAM" id="Phobius"/>
    </source>
</evidence>
<dbReference type="Proteomes" id="UP001418222">
    <property type="component" value="Unassembled WGS sequence"/>
</dbReference>
<comment type="caution">
    <text evidence="2">The sequence shown here is derived from an EMBL/GenBank/DDBJ whole genome shotgun (WGS) entry which is preliminary data.</text>
</comment>
<dbReference type="PANTHER" id="PTHR33625:SF4">
    <property type="entry name" value="OS08G0179900 PROTEIN"/>
    <property type="match status" value="1"/>
</dbReference>
<proteinExistence type="predicted"/>
<protein>
    <submittedName>
        <fullName evidence="2">Uncharacterized protein</fullName>
    </submittedName>
</protein>
<evidence type="ECO:0000313" key="2">
    <source>
        <dbReference type="EMBL" id="KAK8951366.1"/>
    </source>
</evidence>
<keyword evidence="1" id="KW-0812">Transmembrane</keyword>
<keyword evidence="3" id="KW-1185">Reference proteome</keyword>
<reference evidence="2 3" key="1">
    <citation type="journal article" date="2022" name="Nat. Plants">
        <title>Genomes of leafy and leafless Platanthera orchids illuminate the evolution of mycoheterotrophy.</title>
        <authorList>
            <person name="Li M.H."/>
            <person name="Liu K.W."/>
            <person name="Li Z."/>
            <person name="Lu H.C."/>
            <person name="Ye Q.L."/>
            <person name="Zhang D."/>
            <person name="Wang J.Y."/>
            <person name="Li Y.F."/>
            <person name="Zhong Z.M."/>
            <person name="Liu X."/>
            <person name="Yu X."/>
            <person name="Liu D.K."/>
            <person name="Tu X.D."/>
            <person name="Liu B."/>
            <person name="Hao Y."/>
            <person name="Liao X.Y."/>
            <person name="Jiang Y.T."/>
            <person name="Sun W.H."/>
            <person name="Chen J."/>
            <person name="Chen Y.Q."/>
            <person name="Ai Y."/>
            <person name="Zhai J.W."/>
            <person name="Wu S.S."/>
            <person name="Zhou Z."/>
            <person name="Hsiao Y.Y."/>
            <person name="Wu W.L."/>
            <person name="Chen Y.Y."/>
            <person name="Lin Y.F."/>
            <person name="Hsu J.L."/>
            <person name="Li C.Y."/>
            <person name="Wang Z.W."/>
            <person name="Zhao X."/>
            <person name="Zhong W.Y."/>
            <person name="Ma X.K."/>
            <person name="Ma L."/>
            <person name="Huang J."/>
            <person name="Chen G.Z."/>
            <person name="Huang M.Z."/>
            <person name="Huang L."/>
            <person name="Peng D.H."/>
            <person name="Luo Y.B."/>
            <person name="Zou S.Q."/>
            <person name="Chen S.P."/>
            <person name="Lan S."/>
            <person name="Tsai W.C."/>
            <person name="Van de Peer Y."/>
            <person name="Liu Z.J."/>
        </authorList>
    </citation>
    <scope>NUCLEOTIDE SEQUENCE [LARGE SCALE GENOMIC DNA]</scope>
    <source>
        <strain evidence="2">Lor287</strain>
    </source>
</reference>
<name>A0AAP0BW59_9ASPA</name>
<feature type="transmembrane region" description="Helical" evidence="1">
    <location>
        <begin position="278"/>
        <end position="297"/>
    </location>
</feature>
<evidence type="ECO:0000313" key="3">
    <source>
        <dbReference type="Proteomes" id="UP001418222"/>
    </source>
</evidence>
<keyword evidence="1" id="KW-1133">Transmembrane helix</keyword>
<gene>
    <name evidence="2" type="ORF">KSP39_PZI003328</name>
</gene>
<accession>A0AAP0BW59</accession>